<name>A0A0M3HX33_ASCLU</name>
<keyword evidence="1" id="KW-1185">Reference proteome</keyword>
<accession>A0A0M3HX33</accession>
<proteinExistence type="predicted"/>
<protein>
    <submittedName>
        <fullName evidence="2">Uncharacterized protein</fullName>
    </submittedName>
</protein>
<dbReference type="AlphaFoldDB" id="A0A0M3HX33"/>
<sequence length="107" mass="12558">MMARDYWDDSKVDATRSLFCHMKLRSRIWYWAYMRQNPARLLLDTDPSGRCLGRPLLPKVIRCSSLLVGSRVAGVSTSCQDNAIMWKKRLERLRSRDVQKEEYTKCA</sequence>
<evidence type="ECO:0000313" key="1">
    <source>
        <dbReference type="Proteomes" id="UP000036681"/>
    </source>
</evidence>
<dbReference type="Proteomes" id="UP000036681">
    <property type="component" value="Unplaced"/>
</dbReference>
<evidence type="ECO:0000313" key="2">
    <source>
        <dbReference type="WBParaSite" id="ALUE_0000781401-mRNA-1"/>
    </source>
</evidence>
<reference evidence="2" key="1">
    <citation type="submission" date="2017-02" db="UniProtKB">
        <authorList>
            <consortium name="WormBaseParasite"/>
        </authorList>
    </citation>
    <scope>IDENTIFICATION</scope>
</reference>
<organism evidence="1 2">
    <name type="scientific">Ascaris lumbricoides</name>
    <name type="common">Giant roundworm</name>
    <dbReference type="NCBI Taxonomy" id="6252"/>
    <lineage>
        <taxon>Eukaryota</taxon>
        <taxon>Metazoa</taxon>
        <taxon>Ecdysozoa</taxon>
        <taxon>Nematoda</taxon>
        <taxon>Chromadorea</taxon>
        <taxon>Rhabditida</taxon>
        <taxon>Spirurina</taxon>
        <taxon>Ascaridomorpha</taxon>
        <taxon>Ascaridoidea</taxon>
        <taxon>Ascarididae</taxon>
        <taxon>Ascaris</taxon>
    </lineage>
</organism>
<dbReference type="WBParaSite" id="ALUE_0000781401-mRNA-1">
    <property type="protein sequence ID" value="ALUE_0000781401-mRNA-1"/>
    <property type="gene ID" value="ALUE_0000781401"/>
</dbReference>